<protein>
    <submittedName>
        <fullName evidence="1">Uncharacterized protein</fullName>
    </submittedName>
</protein>
<reference evidence="1 2" key="1">
    <citation type="journal article" date="2013" name="BMC Genomics">
        <title>Comparative genomics of parasitic silkworm microsporidia reveal an association between genome expansion and host adaptation.</title>
        <authorList>
            <person name="Pan G."/>
            <person name="Xu J."/>
            <person name="Li T."/>
            <person name="Xia Q."/>
            <person name="Liu S.L."/>
            <person name="Zhang G."/>
            <person name="Li S."/>
            <person name="Li C."/>
            <person name="Liu H."/>
            <person name="Yang L."/>
            <person name="Liu T."/>
            <person name="Zhang X."/>
            <person name="Wu Z."/>
            <person name="Fan W."/>
            <person name="Dang X."/>
            <person name="Xiang H."/>
            <person name="Tao M."/>
            <person name="Li Y."/>
            <person name="Hu J."/>
            <person name="Li Z."/>
            <person name="Lin L."/>
            <person name="Luo J."/>
            <person name="Geng L."/>
            <person name="Wang L."/>
            <person name="Long M."/>
            <person name="Wan Y."/>
            <person name="He N."/>
            <person name="Zhang Z."/>
            <person name="Lu C."/>
            <person name="Keeling P.J."/>
            <person name="Wang J."/>
            <person name="Xiang Z."/>
            <person name="Zhou Z."/>
        </authorList>
    </citation>
    <scope>NUCLEOTIDE SEQUENCE [LARGE SCALE GENOMIC DNA]</scope>
    <source>
        <strain evidence="2">CQ1 / CVCC 102059</strain>
    </source>
</reference>
<evidence type="ECO:0000313" key="1">
    <source>
        <dbReference type="EMBL" id="EOB12503.1"/>
    </source>
</evidence>
<dbReference type="HOGENOM" id="CLU_2961392_0_0_1"/>
<accession>R0MI81</accession>
<dbReference type="AlphaFoldDB" id="R0MI81"/>
<dbReference type="VEuPathDB" id="MicrosporidiaDB:NBO_422g0001"/>
<sequence length="59" mass="6949">MQSICNFVKLVEESAKPHKLKMKKKIKIFLAGLREEMPDVRSVIIRGKVIDFVLRIFIY</sequence>
<organism evidence="1 2">
    <name type="scientific">Nosema bombycis (strain CQ1 / CVCC 102059)</name>
    <name type="common">Microsporidian parasite</name>
    <name type="synonym">Pebrine of silkworm</name>
    <dbReference type="NCBI Taxonomy" id="578461"/>
    <lineage>
        <taxon>Eukaryota</taxon>
        <taxon>Fungi</taxon>
        <taxon>Fungi incertae sedis</taxon>
        <taxon>Microsporidia</taxon>
        <taxon>Nosematidae</taxon>
        <taxon>Nosema</taxon>
    </lineage>
</organism>
<dbReference type="Proteomes" id="UP000016927">
    <property type="component" value="Unassembled WGS sequence"/>
</dbReference>
<proteinExistence type="predicted"/>
<name>R0MI81_NOSB1</name>
<dbReference type="EMBL" id="KB909330">
    <property type="protein sequence ID" value="EOB12503.1"/>
    <property type="molecule type" value="Genomic_DNA"/>
</dbReference>
<evidence type="ECO:0000313" key="2">
    <source>
        <dbReference type="Proteomes" id="UP000016927"/>
    </source>
</evidence>
<keyword evidence="2" id="KW-1185">Reference proteome</keyword>
<gene>
    <name evidence="1" type="ORF">NBO_422g0001</name>
</gene>